<dbReference type="InterPro" id="IPR006175">
    <property type="entry name" value="YjgF/YER057c/UK114"/>
</dbReference>
<dbReference type="CDD" id="cd00448">
    <property type="entry name" value="YjgF_YER057c_UK114_family"/>
    <property type="match status" value="1"/>
</dbReference>
<evidence type="ECO:0000313" key="1">
    <source>
        <dbReference type="EMBL" id="ARO15021.1"/>
    </source>
</evidence>
<accession>A0A1W6P0U7</accession>
<organism evidence="1 2">
    <name type="scientific">Ketogulonicigenium robustum</name>
    <dbReference type="NCBI Taxonomy" id="92947"/>
    <lineage>
        <taxon>Bacteria</taxon>
        <taxon>Pseudomonadati</taxon>
        <taxon>Pseudomonadota</taxon>
        <taxon>Alphaproteobacteria</taxon>
        <taxon>Rhodobacterales</taxon>
        <taxon>Roseobacteraceae</taxon>
        <taxon>Ketogulonicigenium</taxon>
    </lineage>
</organism>
<dbReference type="STRING" id="92947.BVG79_01677"/>
<evidence type="ECO:0000313" key="2">
    <source>
        <dbReference type="Proteomes" id="UP000242447"/>
    </source>
</evidence>
<keyword evidence="2" id="KW-1185">Reference proteome</keyword>
<dbReference type="AlphaFoldDB" id="A0A1W6P0U7"/>
<dbReference type="Gene3D" id="3.30.1330.40">
    <property type="entry name" value="RutC-like"/>
    <property type="match status" value="1"/>
</dbReference>
<gene>
    <name evidence="1" type="ORF">BVG79_01677</name>
</gene>
<reference evidence="1 2" key="1">
    <citation type="submission" date="2017-02" db="EMBL/GenBank/DDBJ databases">
        <title>Ketogulonicigenium robustum SPU B003 Genome sequencing and assembly.</title>
        <authorList>
            <person name="Li Y."/>
            <person name="Liu L."/>
            <person name="Wang C."/>
            <person name="Zhang M."/>
            <person name="Zhang T."/>
            <person name="Zhang Y."/>
        </authorList>
    </citation>
    <scope>NUCLEOTIDE SEQUENCE [LARGE SCALE GENOMIC DNA]</scope>
    <source>
        <strain evidence="1 2">SPU_B003</strain>
    </source>
</reference>
<dbReference type="PANTHER" id="PTHR43857:SF1">
    <property type="entry name" value="YJGH FAMILY PROTEIN"/>
    <property type="match status" value="1"/>
</dbReference>
<sequence length="133" mass="14158">MENAMKPLEPKTIRPPFGHYSSGVAVDAPQKLVVTSGQLGVGPDDVAPPDVLEQARICFANCGAILAEAGLGPQHAIRVAGFVTRREDFAAYMQARDEWLADAPVKPASTLLIVTGFTRPEFLVEVEVTAALS</sequence>
<dbReference type="SUPFAM" id="SSF55298">
    <property type="entry name" value="YjgF-like"/>
    <property type="match status" value="1"/>
</dbReference>
<dbReference type="Pfam" id="PF01042">
    <property type="entry name" value="Ribonuc_L-PSP"/>
    <property type="match status" value="1"/>
</dbReference>
<proteinExistence type="predicted"/>
<dbReference type="EMBL" id="CP019937">
    <property type="protein sequence ID" value="ARO15021.1"/>
    <property type="molecule type" value="Genomic_DNA"/>
</dbReference>
<dbReference type="Proteomes" id="UP000242447">
    <property type="component" value="Chromosome"/>
</dbReference>
<protein>
    <submittedName>
        <fullName evidence="1">Endoribonuclease L-PSP</fullName>
    </submittedName>
</protein>
<dbReference type="KEGG" id="kro:BVG79_01677"/>
<name>A0A1W6P0U7_9RHOB</name>
<dbReference type="PANTHER" id="PTHR43857">
    <property type="entry name" value="BLR7761 PROTEIN"/>
    <property type="match status" value="1"/>
</dbReference>
<dbReference type="InterPro" id="IPR035959">
    <property type="entry name" value="RutC-like_sf"/>
</dbReference>